<dbReference type="PROSITE" id="PS51649">
    <property type="entry name" value="NPH3"/>
    <property type="match status" value="1"/>
</dbReference>
<dbReference type="OMA" id="EEECEFS"/>
<name>V7CCB0_PHAVU</name>
<dbReference type="SUPFAM" id="SSF54695">
    <property type="entry name" value="POZ domain"/>
    <property type="match status" value="1"/>
</dbReference>
<dbReference type="InterPro" id="IPR043454">
    <property type="entry name" value="NPH3/RPT2-like"/>
</dbReference>
<dbReference type="eggNOG" id="ENOG502QYIX">
    <property type="taxonomic scope" value="Eukaryota"/>
</dbReference>
<comment type="pathway">
    <text evidence="2">Protein modification; protein ubiquitination.</text>
</comment>
<gene>
    <name evidence="8" type="ORF">PHAVU_003G235400g</name>
</gene>
<feature type="domain" description="NPH3" evidence="7">
    <location>
        <begin position="218"/>
        <end position="287"/>
    </location>
</feature>
<keyword evidence="9" id="KW-1185">Reference proteome</keyword>
<dbReference type="InterPro" id="IPR011333">
    <property type="entry name" value="SKP1/BTB/POZ_sf"/>
</dbReference>
<keyword evidence="3" id="KW-0833">Ubl conjugation pathway</keyword>
<evidence type="ECO:0008006" key="10">
    <source>
        <dbReference type="Google" id="ProtNLM"/>
    </source>
</evidence>
<comment type="subcellular location">
    <subcellularLocation>
        <location evidence="1">Endomembrane system</location>
        <topology evidence="1">Peripheral membrane protein</topology>
    </subcellularLocation>
</comment>
<organism evidence="8 9">
    <name type="scientific">Phaseolus vulgaris</name>
    <name type="common">Kidney bean</name>
    <name type="synonym">French bean</name>
    <dbReference type="NCBI Taxonomy" id="3885"/>
    <lineage>
        <taxon>Eukaryota</taxon>
        <taxon>Viridiplantae</taxon>
        <taxon>Streptophyta</taxon>
        <taxon>Embryophyta</taxon>
        <taxon>Tracheophyta</taxon>
        <taxon>Spermatophyta</taxon>
        <taxon>Magnoliopsida</taxon>
        <taxon>eudicotyledons</taxon>
        <taxon>Gunneridae</taxon>
        <taxon>Pentapetalae</taxon>
        <taxon>rosids</taxon>
        <taxon>fabids</taxon>
        <taxon>Fabales</taxon>
        <taxon>Fabaceae</taxon>
        <taxon>Papilionoideae</taxon>
        <taxon>50 kb inversion clade</taxon>
        <taxon>NPAAA clade</taxon>
        <taxon>indigoferoid/millettioid clade</taxon>
        <taxon>Phaseoleae</taxon>
        <taxon>Phaseolus</taxon>
    </lineage>
</organism>
<evidence type="ECO:0000259" key="7">
    <source>
        <dbReference type="PROSITE" id="PS51649"/>
    </source>
</evidence>
<dbReference type="Proteomes" id="UP000000226">
    <property type="component" value="Chromosome 3"/>
</dbReference>
<accession>V7CCB0</accession>
<dbReference type="Gramene" id="ESW27827">
    <property type="protein sequence ID" value="ESW27827"/>
    <property type="gene ID" value="PHAVU_003G235400g"/>
</dbReference>
<dbReference type="OrthoDB" id="407106at2759"/>
<proteinExistence type="inferred from homology"/>
<dbReference type="Pfam" id="PF03000">
    <property type="entry name" value="NPH3"/>
    <property type="match status" value="1"/>
</dbReference>
<dbReference type="UniPathway" id="UPA00143"/>
<evidence type="ECO:0000256" key="5">
    <source>
        <dbReference type="SAM" id="MobiDB-lite"/>
    </source>
</evidence>
<feature type="domain" description="BTB" evidence="6">
    <location>
        <begin position="56"/>
        <end position="120"/>
    </location>
</feature>
<evidence type="ECO:0000256" key="3">
    <source>
        <dbReference type="ARBA" id="ARBA00022786"/>
    </source>
</evidence>
<evidence type="ECO:0000256" key="4">
    <source>
        <dbReference type="PROSITE-ProRule" id="PRU00982"/>
    </source>
</evidence>
<sequence length="458" mass="51930">MRGLNQLGAVETIYEEECEFSSTSSPFASPSPSFSSSPPSFHSRVKAWSLKIGRETDVLIRVQGTCFRLHKDRVVSQSSYLKRHLTETSDLTISPPLNITVETFAAVAEFCYNIQVQMTPANVAVIRTASEMLGMTAADGLSHLAEMRFREVVFTNPEQALTVLRSCMAILPEAETTASLVSRCIEALVSVHGITRLNEVNEMQPRDFQIVAESFGRRYENHDVLYKMVDSYFKENKFEKVTEEERSSICSCIDCTKLSSDALVECVQNPRIPLRLVMRAVLVEHLNTRHSIAIASSEVQRHQLRFESNEGRQRRRSMTLGDFLHRDAALRQTERLKTVMDSTNARIGSLEEEVRCMNRVLRKCEGKEEEEERGVLGSERSASFHFVPVENGRVKKGERWSSSSSKIEFDGRMEKRQGKRSSFSVDVGSVNPKMNKTFRQRFMIGLRNAFRVQNSAST</sequence>
<comment type="similarity">
    <text evidence="4">Belongs to the NPH3 family.</text>
</comment>
<dbReference type="Gene3D" id="3.30.710.10">
    <property type="entry name" value="Potassium Channel Kv1.1, Chain A"/>
    <property type="match status" value="1"/>
</dbReference>
<dbReference type="GO" id="GO:0016567">
    <property type="term" value="P:protein ubiquitination"/>
    <property type="evidence" value="ECO:0007669"/>
    <property type="project" value="UniProtKB-UniPathway"/>
</dbReference>
<dbReference type="STRING" id="3885.V7CCB0"/>
<dbReference type="AlphaFoldDB" id="V7CCB0"/>
<dbReference type="PANTHER" id="PTHR32370">
    <property type="entry name" value="OS12G0117600 PROTEIN"/>
    <property type="match status" value="1"/>
</dbReference>
<dbReference type="Pfam" id="PF00651">
    <property type="entry name" value="BTB"/>
    <property type="match status" value="1"/>
</dbReference>
<evidence type="ECO:0000256" key="1">
    <source>
        <dbReference type="ARBA" id="ARBA00004184"/>
    </source>
</evidence>
<feature type="region of interest" description="Disordered" evidence="5">
    <location>
        <begin position="408"/>
        <end position="430"/>
    </location>
</feature>
<dbReference type="PhylomeDB" id="V7CCB0"/>
<dbReference type="InterPro" id="IPR000210">
    <property type="entry name" value="BTB/POZ_dom"/>
</dbReference>
<evidence type="ECO:0000259" key="6">
    <source>
        <dbReference type="PROSITE" id="PS50097"/>
    </source>
</evidence>
<evidence type="ECO:0000313" key="9">
    <source>
        <dbReference type="Proteomes" id="UP000000226"/>
    </source>
</evidence>
<dbReference type="GO" id="GO:0012505">
    <property type="term" value="C:endomembrane system"/>
    <property type="evidence" value="ECO:0007669"/>
    <property type="project" value="UniProtKB-SubCell"/>
</dbReference>
<protein>
    <recommendedName>
        <fullName evidence="10">BTB domain-containing protein</fullName>
    </recommendedName>
</protein>
<reference evidence="9" key="1">
    <citation type="journal article" date="2014" name="Nat. Genet.">
        <title>A reference genome for common bean and genome-wide analysis of dual domestications.</title>
        <authorList>
            <person name="Schmutz J."/>
            <person name="McClean P.E."/>
            <person name="Mamidi S."/>
            <person name="Wu G.A."/>
            <person name="Cannon S.B."/>
            <person name="Grimwood J."/>
            <person name="Jenkins J."/>
            <person name="Shu S."/>
            <person name="Song Q."/>
            <person name="Chavarro C."/>
            <person name="Torres-Torres M."/>
            <person name="Geffroy V."/>
            <person name="Moghaddam S.M."/>
            <person name="Gao D."/>
            <person name="Abernathy B."/>
            <person name="Barry K."/>
            <person name="Blair M."/>
            <person name="Brick M.A."/>
            <person name="Chovatia M."/>
            <person name="Gepts P."/>
            <person name="Goodstein D.M."/>
            <person name="Gonzales M."/>
            <person name="Hellsten U."/>
            <person name="Hyten D.L."/>
            <person name="Jia G."/>
            <person name="Kelly J.D."/>
            <person name="Kudrna D."/>
            <person name="Lee R."/>
            <person name="Richard M.M."/>
            <person name="Miklas P.N."/>
            <person name="Osorno J.M."/>
            <person name="Rodrigues J."/>
            <person name="Thareau V."/>
            <person name="Urrea C.A."/>
            <person name="Wang M."/>
            <person name="Yu Y."/>
            <person name="Zhang M."/>
            <person name="Wing R.A."/>
            <person name="Cregan P.B."/>
            <person name="Rokhsar D.S."/>
            <person name="Jackson S.A."/>
        </authorList>
    </citation>
    <scope>NUCLEOTIDE SEQUENCE [LARGE SCALE GENOMIC DNA]</scope>
    <source>
        <strain evidence="9">cv. G19833</strain>
    </source>
</reference>
<evidence type="ECO:0000256" key="2">
    <source>
        <dbReference type="ARBA" id="ARBA00004906"/>
    </source>
</evidence>
<dbReference type="InterPro" id="IPR027356">
    <property type="entry name" value="NPH3_dom"/>
</dbReference>
<dbReference type="PROSITE" id="PS50097">
    <property type="entry name" value="BTB"/>
    <property type="match status" value="1"/>
</dbReference>
<evidence type="ECO:0000313" key="8">
    <source>
        <dbReference type="EMBL" id="ESW27827.1"/>
    </source>
</evidence>
<dbReference type="EMBL" id="CM002290">
    <property type="protein sequence ID" value="ESW27827.1"/>
    <property type="molecule type" value="Genomic_DNA"/>
</dbReference>